<name>A0AA95GP39_9GAMM</name>
<dbReference type="Proteomes" id="UP001177595">
    <property type="component" value="Chromosome"/>
</dbReference>
<sequence>MTVFDPTQYPELRNLFPELTPVQFETAMLYALGLTKKEIAWARDVSYPVVRDTLQDIKNKFQFYSLSNLTSTFHIRLVLFAFYQCTLPKRK</sequence>
<evidence type="ECO:0000313" key="4">
    <source>
        <dbReference type="Proteomes" id="UP001177595"/>
    </source>
</evidence>
<dbReference type="InterPro" id="IPR036388">
    <property type="entry name" value="WH-like_DNA-bd_sf"/>
</dbReference>
<dbReference type="InterPro" id="IPR016032">
    <property type="entry name" value="Sig_transdc_resp-reg_C-effctor"/>
</dbReference>
<proteinExistence type="predicted"/>
<dbReference type="GO" id="GO:0006355">
    <property type="term" value="P:regulation of DNA-templated transcription"/>
    <property type="evidence" value="ECO:0007669"/>
    <property type="project" value="InterPro"/>
</dbReference>
<protein>
    <submittedName>
        <fullName evidence="1">Transcriptional regulator</fullName>
    </submittedName>
</protein>
<reference evidence="1" key="1">
    <citation type="submission" date="2023-04" db="EMBL/GenBank/DDBJ databases">
        <title>Genome dynamics across the evolutionary transition to endosymbiosis.</title>
        <authorList>
            <person name="Siozios S."/>
            <person name="Nadal-Jimenez P."/>
            <person name="Azagi T."/>
            <person name="Sprong H."/>
            <person name="Frost C.L."/>
            <person name="Parratt S.R."/>
            <person name="Taylor G."/>
            <person name="Brettell L."/>
            <person name="Lew K.C."/>
            <person name="Croft L."/>
            <person name="King K.C."/>
            <person name="Brockhurst M.A."/>
            <person name="Hypsa V."/>
            <person name="Novakova E."/>
            <person name="Darby A.C."/>
            <person name="Hurst G.D.D."/>
        </authorList>
    </citation>
    <scope>NUCLEOTIDE SEQUENCE</scope>
    <source>
        <strain evidence="1">APv</strain>
    </source>
</reference>
<evidence type="ECO:0000313" key="1">
    <source>
        <dbReference type="EMBL" id="WGM00089.1"/>
    </source>
</evidence>
<accession>A0AA95GP39</accession>
<dbReference type="RefSeq" id="WP_280623681.1">
    <property type="nucleotide sequence ID" value="NZ_CP123504.1"/>
</dbReference>
<dbReference type="Gene3D" id="1.10.10.10">
    <property type="entry name" value="Winged helix-like DNA-binding domain superfamily/Winged helix DNA-binding domain"/>
    <property type="match status" value="1"/>
</dbReference>
<dbReference type="EMBL" id="CP123504">
    <property type="protein sequence ID" value="WGM01635.1"/>
    <property type="molecule type" value="Genomic_DNA"/>
</dbReference>
<dbReference type="SUPFAM" id="SSF46894">
    <property type="entry name" value="C-terminal effector domain of the bipartite response regulators"/>
    <property type="match status" value="1"/>
</dbReference>
<dbReference type="EMBL" id="CP123504">
    <property type="protein sequence ID" value="WGM00089.1"/>
    <property type="molecule type" value="Genomic_DNA"/>
</dbReference>
<evidence type="ECO:0000313" key="3">
    <source>
        <dbReference type="EMBL" id="WGM03040.1"/>
    </source>
</evidence>
<organism evidence="1 4">
    <name type="scientific">Arsenophonus nasoniae</name>
    <name type="common">son-killer infecting Nasonia vitripennis</name>
    <dbReference type="NCBI Taxonomy" id="638"/>
    <lineage>
        <taxon>Bacteria</taxon>
        <taxon>Pseudomonadati</taxon>
        <taxon>Pseudomonadota</taxon>
        <taxon>Gammaproteobacteria</taxon>
        <taxon>Enterobacterales</taxon>
        <taxon>Morganellaceae</taxon>
        <taxon>Arsenophonus</taxon>
    </lineage>
</organism>
<evidence type="ECO:0000313" key="2">
    <source>
        <dbReference type="EMBL" id="WGM01635.1"/>
    </source>
</evidence>
<gene>
    <name evidence="2" type="ORF">QE210_00455</name>
    <name evidence="3" type="ORF">QE210_08245</name>
    <name evidence="1" type="ORF">QE210_09255</name>
</gene>
<dbReference type="EMBL" id="CP123504">
    <property type="protein sequence ID" value="WGM03040.1"/>
    <property type="molecule type" value="Genomic_DNA"/>
</dbReference>
<dbReference type="GO" id="GO:0003677">
    <property type="term" value="F:DNA binding"/>
    <property type="evidence" value="ECO:0007669"/>
    <property type="project" value="InterPro"/>
</dbReference>
<dbReference type="AlphaFoldDB" id="A0AA95GP39"/>